<feature type="region of interest" description="Disordered" evidence="1">
    <location>
        <begin position="432"/>
        <end position="476"/>
    </location>
</feature>
<dbReference type="STRING" id="1245528.M3IM46"/>
<protein>
    <submittedName>
        <fullName evidence="3">Putative MAP-kinase scaffold protein</fullName>
    </submittedName>
</protein>
<dbReference type="HOGENOM" id="CLU_536346_0_0_1"/>
<dbReference type="GO" id="GO:0016301">
    <property type="term" value="F:kinase activity"/>
    <property type="evidence" value="ECO:0007669"/>
    <property type="project" value="UniProtKB-KW"/>
</dbReference>
<dbReference type="EMBL" id="AOGT01001572">
    <property type="protein sequence ID" value="EMG47456.1"/>
    <property type="molecule type" value="Genomic_DNA"/>
</dbReference>
<dbReference type="Proteomes" id="UP000011777">
    <property type="component" value="Unassembled WGS sequence"/>
</dbReference>
<feature type="compositionally biased region" description="Acidic residues" evidence="1">
    <location>
        <begin position="451"/>
        <end position="476"/>
    </location>
</feature>
<proteinExistence type="predicted"/>
<dbReference type="eggNOG" id="ENOG502QQID">
    <property type="taxonomic scope" value="Eukaryota"/>
</dbReference>
<organism evidence="3 4">
    <name type="scientific">Candida maltosa (strain Xu316)</name>
    <name type="common">Yeast</name>
    <dbReference type="NCBI Taxonomy" id="1245528"/>
    <lineage>
        <taxon>Eukaryota</taxon>
        <taxon>Fungi</taxon>
        <taxon>Dikarya</taxon>
        <taxon>Ascomycota</taxon>
        <taxon>Saccharomycotina</taxon>
        <taxon>Pichiomycetes</taxon>
        <taxon>Debaryomycetaceae</taxon>
        <taxon>Candida/Lodderomyces clade</taxon>
        <taxon>Candida</taxon>
    </lineage>
</organism>
<gene>
    <name evidence="3" type="ORF">G210_2229</name>
</gene>
<dbReference type="SUPFAM" id="SSF50729">
    <property type="entry name" value="PH domain-like"/>
    <property type="match status" value="1"/>
</dbReference>
<keyword evidence="3" id="KW-0418">Kinase</keyword>
<feature type="compositionally biased region" description="Polar residues" evidence="1">
    <location>
        <begin position="24"/>
        <end position="59"/>
    </location>
</feature>
<comment type="caution">
    <text evidence="3">The sequence shown here is derived from an EMBL/GenBank/DDBJ whole genome shotgun (WGS) entry which is preliminary data.</text>
</comment>
<evidence type="ECO:0000259" key="2">
    <source>
        <dbReference type="SMART" id="SM00233"/>
    </source>
</evidence>
<reference evidence="3 4" key="1">
    <citation type="submission" date="2013-02" db="EMBL/GenBank/DDBJ databases">
        <title>Genome sequence of Candida maltosa Xu316, a potential industrial strain for xylitol and ethanol production.</title>
        <authorList>
            <person name="Yu J."/>
            <person name="Wang Q."/>
            <person name="Geng X."/>
            <person name="Bao W."/>
            <person name="He P."/>
            <person name="Cai J."/>
        </authorList>
    </citation>
    <scope>NUCLEOTIDE SEQUENCE [LARGE SCALE GENOMIC DNA]</scope>
    <source>
        <strain evidence="4">Xu316</strain>
    </source>
</reference>
<name>M3IM46_CANMX</name>
<sequence>MLQASPELKKHKDKKSWKGFLKSKNGSNVTLSSKKTVSSLDKITRPIQTSPSLTRTPSFGNMVYSTPSTTPSSCATNYTSPRPEKIPNRDPFEQMEFGLNMSFANILNNNKEGLPITENKIDESKEVCFICQESLSTLFQSERILKLHCGDSVHCECFKAYFRDEITKAQELYSNGPTITFTKNCKGDQCKNSKSVILEVGNWNLISTRKLSLIPKRPAPHPKTNSINFTALKSTLNETKTPIINRNARTNNRTSVELTRSPSPNPTVSTSTTDPDIRHVNTAEADIIRNELIKFLLDNCPRINLSKLLHLGSLRLADELSVCIEPMENFQTRFVYLFENYMTVWSKNTEDLPVFIPMNEIQISSRGSILQIYQKGTEKPRSTLLQSPSSSIVEKWVVAVSEPKLQLPPDVITSTITTDYTKRRSILSSISVKSSTNQHTTNGNSITESSSEYDSETDNEIEIENQSDNESDSDVDSDAELIQKALNVNTADRWEELLIEIDNALVNI</sequence>
<dbReference type="OrthoDB" id="299997at2759"/>
<feature type="domain" description="PH" evidence="2">
    <location>
        <begin position="308"/>
        <end position="407"/>
    </location>
</feature>
<dbReference type="InterPro" id="IPR001849">
    <property type="entry name" value="PH_domain"/>
</dbReference>
<evidence type="ECO:0000256" key="1">
    <source>
        <dbReference type="SAM" id="MobiDB-lite"/>
    </source>
</evidence>
<dbReference type="SMART" id="SM00233">
    <property type="entry name" value="PH"/>
    <property type="match status" value="1"/>
</dbReference>
<keyword evidence="3" id="KW-0808">Transferase</keyword>
<feature type="region of interest" description="Disordered" evidence="1">
    <location>
        <begin position="1"/>
        <end position="89"/>
    </location>
</feature>
<evidence type="ECO:0000313" key="3">
    <source>
        <dbReference type="EMBL" id="EMG47456.1"/>
    </source>
</evidence>
<dbReference type="OMA" id="ECFKAYF"/>
<evidence type="ECO:0000313" key="4">
    <source>
        <dbReference type="Proteomes" id="UP000011777"/>
    </source>
</evidence>
<feature type="region of interest" description="Disordered" evidence="1">
    <location>
        <begin position="247"/>
        <end position="275"/>
    </location>
</feature>
<keyword evidence="4" id="KW-1185">Reference proteome</keyword>
<dbReference type="AlphaFoldDB" id="M3IM46"/>
<accession>M3IM46</accession>